<comment type="cofactor">
    <cofactor evidence="1">
        <name>Mg(2+)</name>
        <dbReference type="ChEBI" id="CHEBI:18420"/>
    </cofactor>
</comment>
<dbReference type="Pfam" id="PF01397">
    <property type="entry name" value="Terpene_synth"/>
    <property type="match status" value="1"/>
</dbReference>
<sequence length="1007" mass="117655">MQALFSHRLAYSSLVSHIKLSSPIQQTLPLQHVTRHFLSGTIDIQVHSLNHNIHDKHLLNVASRDRDINPSQVLEKDGLEEEAVKMQDQIECIREMLGTIGEGRMKVSPYDTAWVALVPALDGDDRPQFPGSLRWIADHQLSDGSWGDELVFLSYDRLLNTIACVVALRTWNIHPDKSAKGITFIKENIHKLQDENEDHMLCGFEVVFPALLQKAQNLGIDNIPFDAPIMKEIYAARDRKLKRIPKDLMHNVPTTLLYSLEGLQDLDWEKLLKLQTPLGSFLTSPASTAFALIQTKDEKCFRYLEDIVKEFQGGAPAAYPFDLFARLWAIDRVQRLGISRFFTPQIKDCLDHVYRYWTEDGIFAGRFARFSDVDVSSMGFRLLRLHGYKTTPDVLKQFKNHDKFSCFAFQMIESPTPIYNLYRASQVQFPREKILEEAREFSCSFLQERLASNKFLDKWVISKHLPDEIRKGLEMPWYASLPHVEAKYYIKHYGGEDDIWISKTLYRMPDISNNKYLELAKLDFNRCQAQHQREWYFLEEWYVNFKLQELGISKKDLLLAYFLAAANIFEPERSNVRLAWAKSQIIIRLMTFYFTRESNTLEERIDLLSKFKNFKCIGKRKSYKTGRRILDILLKTLDQHSIETLEEHDKDTSHKQHCAWETWLSKLNNEDLEYNDEAELLVHIINTCAGYMVSVDMLQHPEYKKFSKLTNKICHQLKEYQNNKVHEMGNRDKVTHGIKYKEIETDMQALVQLVLEETNEIDSNIKQTFLMVAKTCYYTAFFDQETIGVHISKDLMHSVPTTLLYSLEGLQDLDWEKLLKLQTPLGSFLTSPASTAFALMQTKDEKCFRYLEDIVKEFKEEAPKIARIQDYAWYWETWLSKLNNEDLEYNDEAELLVHTINTYAGYMVSEDMLQHPEYNKFFKLTNKICHQLKEYQNNKVNEMGNRDKGPQGIKYKEIETDMQALVQLVLQENDEIDSNIEQTFLMVVKTCNYLAFFDQETTGVHIS</sequence>
<dbReference type="InterPro" id="IPR036965">
    <property type="entry name" value="Terpene_synth_N_sf"/>
</dbReference>
<dbReference type="Pfam" id="PF03936">
    <property type="entry name" value="Terpene_synth_C"/>
    <property type="match status" value="1"/>
</dbReference>
<feature type="domain" description="Terpene synthase metal-binding" evidence="5">
    <location>
        <begin position="548"/>
        <end position="665"/>
    </location>
</feature>
<dbReference type="OrthoDB" id="2343925at2759"/>
<keyword evidence="3" id="KW-0460">Magnesium</keyword>
<dbReference type="InterPro" id="IPR001906">
    <property type="entry name" value="Terpene_synth_N"/>
</dbReference>
<dbReference type="EMBL" id="CACTIH010007307">
    <property type="protein sequence ID" value="CAA3008866.1"/>
    <property type="molecule type" value="Genomic_DNA"/>
</dbReference>
<reference evidence="6 7" key="1">
    <citation type="submission" date="2019-12" db="EMBL/GenBank/DDBJ databases">
        <authorList>
            <person name="Alioto T."/>
            <person name="Alioto T."/>
            <person name="Gomez Garrido J."/>
        </authorList>
    </citation>
    <scope>NUCLEOTIDE SEQUENCE [LARGE SCALE GENOMIC DNA]</scope>
</reference>
<dbReference type="Gramene" id="OE9A114538T1">
    <property type="protein sequence ID" value="OE9A114538C1"/>
    <property type="gene ID" value="OE9A114538"/>
</dbReference>
<proteinExistence type="predicted"/>
<dbReference type="SFLD" id="SFLDG01014">
    <property type="entry name" value="Terpene_Cyclase_Like_1_N-term"/>
    <property type="match status" value="1"/>
</dbReference>
<dbReference type="AlphaFoldDB" id="A0A8S0TSM1"/>
<dbReference type="FunFam" id="1.50.10.130:FF:000002">
    <property type="entry name" value="Ent-copalyl diphosphate synthase, chloroplastic"/>
    <property type="match status" value="1"/>
</dbReference>
<dbReference type="SUPFAM" id="SSF48576">
    <property type="entry name" value="Terpenoid synthases"/>
    <property type="match status" value="1"/>
</dbReference>
<gene>
    <name evidence="6" type="ORF">OLEA9_A114538</name>
</gene>
<dbReference type="PANTHER" id="PTHR31739:SF30">
    <property type="entry name" value="COPAL-8-OL DIPHOSPHATE HYDRATASE, CHLOROPLASTIC"/>
    <property type="match status" value="1"/>
</dbReference>
<dbReference type="Proteomes" id="UP000594638">
    <property type="component" value="Unassembled WGS sequence"/>
</dbReference>
<evidence type="ECO:0000256" key="3">
    <source>
        <dbReference type="ARBA" id="ARBA00022842"/>
    </source>
</evidence>
<dbReference type="GO" id="GO:0010333">
    <property type="term" value="F:terpene synthase activity"/>
    <property type="evidence" value="ECO:0007669"/>
    <property type="project" value="InterPro"/>
</dbReference>
<dbReference type="Gene3D" id="1.10.600.10">
    <property type="entry name" value="Farnesyl Diphosphate Synthase"/>
    <property type="match status" value="2"/>
</dbReference>
<dbReference type="InterPro" id="IPR008930">
    <property type="entry name" value="Terpenoid_cyclase/PrenylTrfase"/>
</dbReference>
<dbReference type="GO" id="GO:0000287">
    <property type="term" value="F:magnesium ion binding"/>
    <property type="evidence" value="ECO:0007669"/>
    <property type="project" value="InterPro"/>
</dbReference>
<evidence type="ECO:0000256" key="1">
    <source>
        <dbReference type="ARBA" id="ARBA00001946"/>
    </source>
</evidence>
<evidence type="ECO:0000259" key="4">
    <source>
        <dbReference type="Pfam" id="PF01397"/>
    </source>
</evidence>
<dbReference type="GO" id="GO:0009507">
    <property type="term" value="C:chloroplast"/>
    <property type="evidence" value="ECO:0007669"/>
    <property type="project" value="TreeGrafter"/>
</dbReference>
<dbReference type="InterPro" id="IPR005630">
    <property type="entry name" value="Terpene_synthase_metal-bd"/>
</dbReference>
<organism evidence="6 7">
    <name type="scientific">Olea europaea subsp. europaea</name>
    <dbReference type="NCBI Taxonomy" id="158383"/>
    <lineage>
        <taxon>Eukaryota</taxon>
        <taxon>Viridiplantae</taxon>
        <taxon>Streptophyta</taxon>
        <taxon>Embryophyta</taxon>
        <taxon>Tracheophyta</taxon>
        <taxon>Spermatophyta</taxon>
        <taxon>Magnoliopsida</taxon>
        <taxon>eudicotyledons</taxon>
        <taxon>Gunneridae</taxon>
        <taxon>Pentapetalae</taxon>
        <taxon>asterids</taxon>
        <taxon>lamiids</taxon>
        <taxon>Lamiales</taxon>
        <taxon>Oleaceae</taxon>
        <taxon>Oleeae</taxon>
        <taxon>Olea</taxon>
    </lineage>
</organism>
<feature type="domain" description="Terpene synthase N-terminal" evidence="4">
    <location>
        <begin position="267"/>
        <end position="471"/>
    </location>
</feature>
<evidence type="ECO:0000259" key="5">
    <source>
        <dbReference type="Pfam" id="PF03936"/>
    </source>
</evidence>
<dbReference type="GO" id="GO:0009686">
    <property type="term" value="P:gibberellin biosynthetic process"/>
    <property type="evidence" value="ECO:0007669"/>
    <property type="project" value="TreeGrafter"/>
</dbReference>
<protein>
    <submittedName>
        <fullName evidence="6">Copal-8-ol diphosphate hydratase</fullName>
    </submittedName>
</protein>
<dbReference type="PANTHER" id="PTHR31739">
    <property type="entry name" value="ENT-COPALYL DIPHOSPHATE SYNTHASE, CHLOROPLASTIC"/>
    <property type="match status" value="1"/>
</dbReference>
<dbReference type="SUPFAM" id="SSF48239">
    <property type="entry name" value="Terpenoid cyclases/Protein prenyltransferases"/>
    <property type="match status" value="2"/>
</dbReference>
<dbReference type="Gene3D" id="1.50.10.130">
    <property type="entry name" value="Terpene synthase, N-terminal domain"/>
    <property type="match status" value="1"/>
</dbReference>
<comment type="caution">
    <text evidence="6">The sequence shown here is derived from an EMBL/GenBank/DDBJ whole genome shotgun (WGS) entry which is preliminary data.</text>
</comment>
<keyword evidence="7" id="KW-1185">Reference proteome</keyword>
<dbReference type="InterPro" id="IPR050148">
    <property type="entry name" value="Terpene_synthase-like"/>
</dbReference>
<evidence type="ECO:0000313" key="7">
    <source>
        <dbReference type="Proteomes" id="UP000594638"/>
    </source>
</evidence>
<keyword evidence="2" id="KW-0479">Metal-binding</keyword>
<accession>A0A8S0TSM1</accession>
<dbReference type="FunFam" id="1.50.10.160:FF:000001">
    <property type="entry name" value="Ent-copalyl diphosphate synthase"/>
    <property type="match status" value="1"/>
</dbReference>
<evidence type="ECO:0000313" key="6">
    <source>
        <dbReference type="EMBL" id="CAA3008866.1"/>
    </source>
</evidence>
<name>A0A8S0TSM1_OLEEU</name>
<evidence type="ECO:0000256" key="2">
    <source>
        <dbReference type="ARBA" id="ARBA00022723"/>
    </source>
</evidence>
<dbReference type="InterPro" id="IPR008949">
    <property type="entry name" value="Isoprenoid_synthase_dom_sf"/>
</dbReference>
<dbReference type="Gene3D" id="1.50.10.160">
    <property type="match status" value="1"/>
</dbReference>